<sequence length="210" mass="23260">MRPRWRLPPQHHSRSLRRLFQDPLPLRQVRLPDLRHLPRGRRSPARVRVGAVQVPGALRRLAADARLVYHLSAAPHSWPVDKISYRTTKNIHLSASQPQRLLVAEEDGRVFVLSMCELGSSNRGASVVCVRANDAAAGPHYTCTMWATGHKSALSGREELAVVQMAEVPSISASGEATAEEAVRLLVKNKDLHGASMVMRLAIRIEKVKA</sequence>
<keyword evidence="2" id="KW-1185">Reference proteome</keyword>
<dbReference type="Gramene" id="TVU05234">
    <property type="protein sequence ID" value="TVU05234"/>
    <property type="gene ID" value="EJB05_48392"/>
</dbReference>
<gene>
    <name evidence="1" type="ORF">EJB05_48392</name>
</gene>
<proteinExistence type="predicted"/>
<comment type="caution">
    <text evidence="1">The sequence shown here is derived from an EMBL/GenBank/DDBJ whole genome shotgun (WGS) entry which is preliminary data.</text>
</comment>
<evidence type="ECO:0000313" key="2">
    <source>
        <dbReference type="Proteomes" id="UP000324897"/>
    </source>
</evidence>
<organism evidence="1 2">
    <name type="scientific">Eragrostis curvula</name>
    <name type="common">weeping love grass</name>
    <dbReference type="NCBI Taxonomy" id="38414"/>
    <lineage>
        <taxon>Eukaryota</taxon>
        <taxon>Viridiplantae</taxon>
        <taxon>Streptophyta</taxon>
        <taxon>Embryophyta</taxon>
        <taxon>Tracheophyta</taxon>
        <taxon>Spermatophyta</taxon>
        <taxon>Magnoliopsida</taxon>
        <taxon>Liliopsida</taxon>
        <taxon>Poales</taxon>
        <taxon>Poaceae</taxon>
        <taxon>PACMAD clade</taxon>
        <taxon>Chloridoideae</taxon>
        <taxon>Eragrostideae</taxon>
        <taxon>Eragrostidinae</taxon>
        <taxon>Eragrostis</taxon>
    </lineage>
</organism>
<dbReference type="PANTHER" id="PTHR46632:SF33">
    <property type="entry name" value="SIAH-TYPE DOMAIN-CONTAINING PROTEIN"/>
    <property type="match status" value="1"/>
</dbReference>
<dbReference type="Proteomes" id="UP000324897">
    <property type="component" value="Unassembled WGS sequence"/>
</dbReference>
<dbReference type="PANTHER" id="PTHR46632">
    <property type="entry name" value="E3 UBIQUITIN-PROTEIN LIGASE SINA-LIKE 4"/>
    <property type="match status" value="1"/>
</dbReference>
<dbReference type="EMBL" id="RWGY01000051">
    <property type="protein sequence ID" value="TVU05234.1"/>
    <property type="molecule type" value="Genomic_DNA"/>
</dbReference>
<protein>
    <submittedName>
        <fullName evidence="1">Uncharacterized protein</fullName>
    </submittedName>
</protein>
<name>A0A5J9T1T2_9POAL</name>
<dbReference type="AlphaFoldDB" id="A0A5J9T1T2"/>
<reference evidence="1 2" key="1">
    <citation type="journal article" date="2019" name="Sci. Rep.">
        <title>A high-quality genome of Eragrostis curvula grass provides insights into Poaceae evolution and supports new strategies to enhance forage quality.</title>
        <authorList>
            <person name="Carballo J."/>
            <person name="Santos B.A.C.M."/>
            <person name="Zappacosta D."/>
            <person name="Garbus I."/>
            <person name="Selva J.P."/>
            <person name="Gallo C.A."/>
            <person name="Diaz A."/>
            <person name="Albertini E."/>
            <person name="Caccamo M."/>
            <person name="Echenique V."/>
        </authorList>
    </citation>
    <scope>NUCLEOTIDE SEQUENCE [LARGE SCALE GENOMIC DNA]</scope>
    <source>
        <strain evidence="2">cv. Victoria</strain>
        <tissue evidence="1">Leaf</tissue>
    </source>
</reference>
<dbReference type="InterPro" id="IPR044286">
    <property type="entry name" value="SINL_plant"/>
</dbReference>
<dbReference type="OrthoDB" id="694072at2759"/>
<feature type="non-terminal residue" evidence="1">
    <location>
        <position position="1"/>
    </location>
</feature>
<accession>A0A5J9T1T2</accession>
<evidence type="ECO:0000313" key="1">
    <source>
        <dbReference type="EMBL" id="TVU05234.1"/>
    </source>
</evidence>